<comment type="caution">
    <text evidence="8">The sequence shown here is derived from an EMBL/GenBank/DDBJ whole genome shotgun (WGS) entry which is preliminary data.</text>
</comment>
<dbReference type="InterPro" id="IPR006585">
    <property type="entry name" value="FTP1"/>
</dbReference>
<dbReference type="PANTHER" id="PTHR45713:SF6">
    <property type="entry name" value="F5_8 TYPE C DOMAIN-CONTAINING PROTEIN"/>
    <property type="match status" value="1"/>
</dbReference>
<dbReference type="InterPro" id="IPR008979">
    <property type="entry name" value="Galactose-bd-like_sf"/>
</dbReference>
<comment type="subunit">
    <text evidence="3">Homotrimer.</text>
</comment>
<keyword evidence="7" id="KW-1015">Disulfide bond</keyword>
<keyword evidence="9" id="KW-1185">Reference proteome</keyword>
<evidence type="ECO:0000313" key="9">
    <source>
        <dbReference type="Proteomes" id="UP001152795"/>
    </source>
</evidence>
<accession>A0A7D9L5Q5</accession>
<proteinExistence type="inferred from homology"/>
<gene>
    <name evidence="8" type="ORF">PACLA_8A048953</name>
</gene>
<dbReference type="GO" id="GO:0046872">
    <property type="term" value="F:metal ion binding"/>
    <property type="evidence" value="ECO:0007669"/>
    <property type="project" value="UniProtKB-KW"/>
</dbReference>
<evidence type="ECO:0000313" key="8">
    <source>
        <dbReference type="EMBL" id="CAB4026168.1"/>
    </source>
</evidence>
<dbReference type="Proteomes" id="UP001152795">
    <property type="component" value="Unassembled WGS sequence"/>
</dbReference>
<dbReference type="Pfam" id="PF22633">
    <property type="entry name" value="F5_F8_type_C_2"/>
    <property type="match status" value="1"/>
</dbReference>
<dbReference type="Gene3D" id="2.60.120.260">
    <property type="entry name" value="Galactose-binding domain-like"/>
    <property type="match status" value="2"/>
</dbReference>
<keyword evidence="6" id="KW-0106">Calcium</keyword>
<dbReference type="PANTHER" id="PTHR45713">
    <property type="entry name" value="FTP DOMAIN-CONTAINING PROTEIN"/>
    <property type="match status" value="1"/>
</dbReference>
<dbReference type="SMART" id="SM00607">
    <property type="entry name" value="FTP"/>
    <property type="match status" value="1"/>
</dbReference>
<evidence type="ECO:0000256" key="3">
    <source>
        <dbReference type="ARBA" id="ARBA00011233"/>
    </source>
</evidence>
<keyword evidence="4" id="KW-0479">Metal-binding</keyword>
<protein>
    <submittedName>
        <fullName evidence="8">Uncharacterized protein</fullName>
    </submittedName>
</protein>
<dbReference type="GO" id="GO:0010185">
    <property type="term" value="P:regulation of cellular defense response"/>
    <property type="evidence" value="ECO:0007669"/>
    <property type="project" value="UniProtKB-ARBA"/>
</dbReference>
<evidence type="ECO:0000256" key="5">
    <source>
        <dbReference type="ARBA" id="ARBA00022734"/>
    </source>
</evidence>
<organism evidence="8 9">
    <name type="scientific">Paramuricea clavata</name>
    <name type="common">Red gorgonian</name>
    <name type="synonym">Violescent sea-whip</name>
    <dbReference type="NCBI Taxonomy" id="317549"/>
    <lineage>
        <taxon>Eukaryota</taxon>
        <taxon>Metazoa</taxon>
        <taxon>Cnidaria</taxon>
        <taxon>Anthozoa</taxon>
        <taxon>Octocorallia</taxon>
        <taxon>Malacalcyonacea</taxon>
        <taxon>Plexauridae</taxon>
        <taxon>Paramuricea</taxon>
    </lineage>
</organism>
<keyword evidence="5" id="KW-0430">Lectin</keyword>
<comment type="similarity">
    <text evidence="2">Belongs to the fucolectin family.</text>
</comment>
<evidence type="ECO:0000256" key="4">
    <source>
        <dbReference type="ARBA" id="ARBA00022723"/>
    </source>
</evidence>
<dbReference type="GO" id="GO:0001868">
    <property type="term" value="P:regulation of complement activation, lectin pathway"/>
    <property type="evidence" value="ECO:0007669"/>
    <property type="project" value="UniProtKB-ARBA"/>
</dbReference>
<reference evidence="8" key="1">
    <citation type="submission" date="2020-04" db="EMBL/GenBank/DDBJ databases">
        <authorList>
            <person name="Alioto T."/>
            <person name="Alioto T."/>
            <person name="Gomez Garrido J."/>
        </authorList>
    </citation>
    <scope>NUCLEOTIDE SEQUENCE</scope>
    <source>
        <strain evidence="8">A484AB</strain>
    </source>
</reference>
<dbReference type="OrthoDB" id="6158912at2759"/>
<evidence type="ECO:0000256" key="6">
    <source>
        <dbReference type="ARBA" id="ARBA00022837"/>
    </source>
</evidence>
<dbReference type="EMBL" id="CACRXK020014050">
    <property type="protein sequence ID" value="CAB4026168.1"/>
    <property type="molecule type" value="Genomic_DNA"/>
</dbReference>
<comment type="function">
    <text evidence="1">Acts as a defensive agent. Recognizes blood group fucosylated oligosaccharides including A, B, H and Lewis B-type antigens. Does not recognize Lewis A antigen and has low affinity for monovalent haptens.</text>
</comment>
<sequence length="238" mass="25833">MAQRVGNQCSIVLFLLMSVTAVHGTRYIMTETCEDQYGADLNENFVLNKQATQSSTSNNGAAGRLVDGNRNPYFGNDSCSETAVGSSSWEVNLGTTIYVTSVTITTRADDYWREVNKFSITVLNGGENSLCASGMFQHDGGTTTYVCEKVGKGTLVRIAVSGNGQLSLCEVEVHGHPMDFYENKVNYALSQPAKMSSPPYLVHTASNAVDGVRHVNLDTGSCFHTTKGRGDWWFVDLG</sequence>
<dbReference type="AlphaFoldDB" id="A0A7D9L5Q5"/>
<evidence type="ECO:0000256" key="1">
    <source>
        <dbReference type="ARBA" id="ARBA00002219"/>
    </source>
</evidence>
<dbReference type="SUPFAM" id="SSF49785">
    <property type="entry name" value="Galactose-binding domain-like"/>
    <property type="match status" value="2"/>
</dbReference>
<dbReference type="GO" id="GO:0042806">
    <property type="term" value="F:fucose binding"/>
    <property type="evidence" value="ECO:0007669"/>
    <property type="project" value="UniProtKB-ARBA"/>
</dbReference>
<evidence type="ECO:0000256" key="7">
    <source>
        <dbReference type="ARBA" id="ARBA00023157"/>
    </source>
</evidence>
<name>A0A7D9L5Q5_PARCT</name>
<evidence type="ECO:0000256" key="2">
    <source>
        <dbReference type="ARBA" id="ARBA00010147"/>
    </source>
</evidence>
<dbReference type="InterPro" id="IPR051941">
    <property type="entry name" value="BG_Antigen-Binding_Lectin"/>
</dbReference>
<feature type="non-terminal residue" evidence="8">
    <location>
        <position position="1"/>
    </location>
</feature>